<dbReference type="PANTHER" id="PTHR35008">
    <property type="entry name" value="BLL4482 PROTEIN-RELATED"/>
    <property type="match status" value="1"/>
</dbReference>
<dbReference type="PROSITE" id="PS51007">
    <property type="entry name" value="CYTC"/>
    <property type="match status" value="1"/>
</dbReference>
<keyword evidence="1 4" id="KW-0349">Heme</keyword>
<sequence>MMADFNPTAFMLVAATVGSISLPVAAQSPETDNLARGRTLYQTHCASCHGKNLKGQPDWQIRRPDGRLPAPPHDRTGHTWHHPDAHLFRMTKHGLVPPLAPEGYESDMPAFGDILSDDEIWSVLDFIKSTWPDRFRRRQQDVTKRANEK</sequence>
<dbReference type="GO" id="GO:0046872">
    <property type="term" value="F:metal ion binding"/>
    <property type="evidence" value="ECO:0007669"/>
    <property type="project" value="UniProtKB-KW"/>
</dbReference>
<reference evidence="7 8" key="1">
    <citation type="journal article" date="2018" name="Nat. Biotechnol.">
        <title>A standardized bacterial taxonomy based on genome phylogeny substantially revises the tree of life.</title>
        <authorList>
            <person name="Parks D.H."/>
            <person name="Chuvochina M."/>
            <person name="Waite D.W."/>
            <person name="Rinke C."/>
            <person name="Skarshewski A."/>
            <person name="Chaumeil P.A."/>
            <person name="Hugenholtz P."/>
        </authorList>
    </citation>
    <scope>NUCLEOTIDE SEQUENCE [LARGE SCALE GENOMIC DNA]</scope>
    <source>
        <strain evidence="7">UBA10378</strain>
    </source>
</reference>
<dbReference type="GO" id="GO:0020037">
    <property type="term" value="F:heme binding"/>
    <property type="evidence" value="ECO:0007669"/>
    <property type="project" value="InterPro"/>
</dbReference>
<evidence type="ECO:0000256" key="5">
    <source>
        <dbReference type="SAM" id="SignalP"/>
    </source>
</evidence>
<feature type="signal peptide" evidence="5">
    <location>
        <begin position="1"/>
        <end position="26"/>
    </location>
</feature>
<keyword evidence="3 4" id="KW-0408">Iron</keyword>
<organism evidence="7 8">
    <name type="scientific">Hyphomonas atlantica</name>
    <dbReference type="NCBI Taxonomy" id="1280948"/>
    <lineage>
        <taxon>Bacteria</taxon>
        <taxon>Pseudomonadati</taxon>
        <taxon>Pseudomonadota</taxon>
        <taxon>Alphaproteobacteria</taxon>
        <taxon>Hyphomonadales</taxon>
        <taxon>Hyphomonadaceae</taxon>
        <taxon>Hyphomonas</taxon>
    </lineage>
</organism>
<evidence type="ECO:0000313" key="7">
    <source>
        <dbReference type="EMBL" id="HBQ47439.1"/>
    </source>
</evidence>
<keyword evidence="2 4" id="KW-0479">Metal-binding</keyword>
<proteinExistence type="predicted"/>
<accession>A0A356W1G0</accession>
<protein>
    <recommendedName>
        <fullName evidence="6">Cytochrome c domain-containing protein</fullName>
    </recommendedName>
</protein>
<evidence type="ECO:0000259" key="6">
    <source>
        <dbReference type="PROSITE" id="PS51007"/>
    </source>
</evidence>
<evidence type="ECO:0000313" key="8">
    <source>
        <dbReference type="Proteomes" id="UP000263957"/>
    </source>
</evidence>
<dbReference type="Pfam" id="PF00034">
    <property type="entry name" value="Cytochrom_C"/>
    <property type="match status" value="1"/>
</dbReference>
<dbReference type="SUPFAM" id="SSF46626">
    <property type="entry name" value="Cytochrome c"/>
    <property type="match status" value="1"/>
</dbReference>
<evidence type="ECO:0000256" key="1">
    <source>
        <dbReference type="ARBA" id="ARBA00022617"/>
    </source>
</evidence>
<dbReference type="InterPro" id="IPR036909">
    <property type="entry name" value="Cyt_c-like_dom_sf"/>
</dbReference>
<evidence type="ECO:0000256" key="2">
    <source>
        <dbReference type="ARBA" id="ARBA00022723"/>
    </source>
</evidence>
<keyword evidence="5" id="KW-0732">Signal</keyword>
<evidence type="ECO:0000256" key="3">
    <source>
        <dbReference type="ARBA" id="ARBA00023004"/>
    </source>
</evidence>
<dbReference type="InterPro" id="IPR051459">
    <property type="entry name" value="Cytochrome_c-type_DH"/>
</dbReference>
<feature type="chain" id="PRO_5016759212" description="Cytochrome c domain-containing protein" evidence="5">
    <location>
        <begin position="27"/>
        <end position="149"/>
    </location>
</feature>
<name>A0A356W1G0_9PROT</name>
<evidence type="ECO:0000256" key="4">
    <source>
        <dbReference type="PROSITE-ProRule" id="PRU00433"/>
    </source>
</evidence>
<comment type="caution">
    <text evidence="7">The sequence shown here is derived from an EMBL/GenBank/DDBJ whole genome shotgun (WGS) entry which is preliminary data.</text>
</comment>
<gene>
    <name evidence="7" type="ORF">DD728_00905</name>
</gene>
<dbReference type="PANTHER" id="PTHR35008:SF4">
    <property type="entry name" value="BLL4482 PROTEIN"/>
    <property type="match status" value="1"/>
</dbReference>
<dbReference type="InterPro" id="IPR009056">
    <property type="entry name" value="Cyt_c-like_dom"/>
</dbReference>
<feature type="domain" description="Cytochrome c" evidence="6">
    <location>
        <begin position="32"/>
        <end position="131"/>
    </location>
</feature>
<dbReference type="AlphaFoldDB" id="A0A356W1G0"/>
<dbReference type="Proteomes" id="UP000263957">
    <property type="component" value="Unassembled WGS sequence"/>
</dbReference>
<dbReference type="Gene3D" id="1.10.760.10">
    <property type="entry name" value="Cytochrome c-like domain"/>
    <property type="match status" value="1"/>
</dbReference>
<dbReference type="EMBL" id="DOGS01000023">
    <property type="protein sequence ID" value="HBQ47439.1"/>
    <property type="molecule type" value="Genomic_DNA"/>
</dbReference>
<dbReference type="GO" id="GO:0009055">
    <property type="term" value="F:electron transfer activity"/>
    <property type="evidence" value="ECO:0007669"/>
    <property type="project" value="InterPro"/>
</dbReference>